<organism evidence="5 6">
    <name type="scientific">Paracoccus isoporae</name>
    <dbReference type="NCBI Taxonomy" id="591205"/>
    <lineage>
        <taxon>Bacteria</taxon>
        <taxon>Pseudomonadati</taxon>
        <taxon>Pseudomonadota</taxon>
        <taxon>Alphaproteobacteria</taxon>
        <taxon>Rhodobacterales</taxon>
        <taxon>Paracoccaceae</taxon>
        <taxon>Paracoccus</taxon>
    </lineage>
</organism>
<proteinExistence type="predicted"/>
<evidence type="ECO:0000256" key="3">
    <source>
        <dbReference type="ARBA" id="ARBA00023163"/>
    </source>
</evidence>
<evidence type="ECO:0000256" key="2">
    <source>
        <dbReference type="ARBA" id="ARBA00023125"/>
    </source>
</evidence>
<dbReference type="CDD" id="cd00090">
    <property type="entry name" value="HTH_ARSR"/>
    <property type="match status" value="1"/>
</dbReference>
<evidence type="ECO:0000256" key="1">
    <source>
        <dbReference type="ARBA" id="ARBA00023015"/>
    </source>
</evidence>
<dbReference type="STRING" id="591205.SAMN05421538_102280"/>
<dbReference type="Proteomes" id="UP000199344">
    <property type="component" value="Unassembled WGS sequence"/>
</dbReference>
<dbReference type="SUPFAM" id="SSF46785">
    <property type="entry name" value="Winged helix' DNA-binding domain"/>
    <property type="match status" value="1"/>
</dbReference>
<dbReference type="PRINTS" id="PR00778">
    <property type="entry name" value="HTHARSR"/>
</dbReference>
<accession>A0A1G6X3M8</accession>
<dbReference type="InterPro" id="IPR036390">
    <property type="entry name" value="WH_DNA-bd_sf"/>
</dbReference>
<protein>
    <submittedName>
        <fullName evidence="5">DNA-binding transcriptional regulator, ArsR family</fullName>
    </submittedName>
</protein>
<dbReference type="RefSeq" id="WP_090521446.1">
    <property type="nucleotide sequence ID" value="NZ_FNAH01000002.1"/>
</dbReference>
<dbReference type="InterPro" id="IPR036388">
    <property type="entry name" value="WH-like_DNA-bd_sf"/>
</dbReference>
<reference evidence="5 6" key="1">
    <citation type="submission" date="2016-10" db="EMBL/GenBank/DDBJ databases">
        <authorList>
            <person name="de Groot N.N."/>
        </authorList>
    </citation>
    <scope>NUCLEOTIDE SEQUENCE [LARGE SCALE GENOMIC DNA]</scope>
    <source>
        <strain evidence="5 6">DSM 22220</strain>
    </source>
</reference>
<name>A0A1G6X3M8_9RHOB</name>
<gene>
    <name evidence="5" type="ORF">SAMN05421538_102280</name>
</gene>
<dbReference type="EMBL" id="FNAH01000002">
    <property type="protein sequence ID" value="SDD72017.1"/>
    <property type="molecule type" value="Genomic_DNA"/>
</dbReference>
<keyword evidence="1" id="KW-0805">Transcription regulation</keyword>
<feature type="domain" description="HTH arsR-type" evidence="4">
    <location>
        <begin position="1"/>
        <end position="95"/>
    </location>
</feature>
<dbReference type="GO" id="GO:0003677">
    <property type="term" value="F:DNA binding"/>
    <property type="evidence" value="ECO:0007669"/>
    <property type="project" value="UniProtKB-KW"/>
</dbReference>
<dbReference type="PANTHER" id="PTHR43132:SF2">
    <property type="entry name" value="ARSENICAL RESISTANCE OPERON REPRESSOR ARSR-RELATED"/>
    <property type="match status" value="1"/>
</dbReference>
<dbReference type="Gene3D" id="1.10.10.10">
    <property type="entry name" value="Winged helix-like DNA-binding domain superfamily/Winged helix DNA-binding domain"/>
    <property type="match status" value="1"/>
</dbReference>
<keyword evidence="3" id="KW-0804">Transcription</keyword>
<dbReference type="OrthoDB" id="9804742at2"/>
<sequence>MEKTRALDSLSALSHEVRLDVFRLLIQAGPDGMSAGQIADALNIRANTLSNNLGILAQTGLVRSVREGRSIRYFAGMEAMRSLLGFLMQDCCGGQAEICEPVLNQIACNC</sequence>
<evidence type="ECO:0000313" key="5">
    <source>
        <dbReference type="EMBL" id="SDD72017.1"/>
    </source>
</evidence>
<dbReference type="PROSITE" id="PS50987">
    <property type="entry name" value="HTH_ARSR_2"/>
    <property type="match status" value="1"/>
</dbReference>
<evidence type="ECO:0000313" key="6">
    <source>
        <dbReference type="Proteomes" id="UP000199344"/>
    </source>
</evidence>
<evidence type="ECO:0000259" key="4">
    <source>
        <dbReference type="PROSITE" id="PS50987"/>
    </source>
</evidence>
<dbReference type="Pfam" id="PF12840">
    <property type="entry name" value="HTH_20"/>
    <property type="match status" value="1"/>
</dbReference>
<dbReference type="InterPro" id="IPR001845">
    <property type="entry name" value="HTH_ArsR_DNA-bd_dom"/>
</dbReference>
<dbReference type="SMART" id="SM00418">
    <property type="entry name" value="HTH_ARSR"/>
    <property type="match status" value="1"/>
</dbReference>
<keyword evidence="6" id="KW-1185">Reference proteome</keyword>
<dbReference type="InterPro" id="IPR051011">
    <property type="entry name" value="Metal_resp_trans_reg"/>
</dbReference>
<dbReference type="GO" id="GO:0003700">
    <property type="term" value="F:DNA-binding transcription factor activity"/>
    <property type="evidence" value="ECO:0007669"/>
    <property type="project" value="InterPro"/>
</dbReference>
<keyword evidence="2 5" id="KW-0238">DNA-binding</keyword>
<dbReference type="InterPro" id="IPR011991">
    <property type="entry name" value="ArsR-like_HTH"/>
</dbReference>
<dbReference type="AlphaFoldDB" id="A0A1G6X3M8"/>
<dbReference type="NCBIfam" id="NF033788">
    <property type="entry name" value="HTH_metalloreg"/>
    <property type="match status" value="1"/>
</dbReference>
<dbReference type="PANTHER" id="PTHR43132">
    <property type="entry name" value="ARSENICAL RESISTANCE OPERON REPRESSOR ARSR-RELATED"/>
    <property type="match status" value="1"/>
</dbReference>